<reference evidence="2" key="2">
    <citation type="journal article" date="2023" name="Int. J. Mol. Sci.">
        <title>De Novo Assembly and Annotation of 11 Diverse Shrub Willow (Salix) Genomes Reveals Novel Gene Organization in Sex-Linked Regions.</title>
        <authorList>
            <person name="Hyden B."/>
            <person name="Feng K."/>
            <person name="Yates T.B."/>
            <person name="Jawdy S."/>
            <person name="Cereghino C."/>
            <person name="Smart L.B."/>
            <person name="Muchero W."/>
        </authorList>
    </citation>
    <scope>NUCLEOTIDE SEQUENCE</scope>
    <source>
        <tissue evidence="2">Shoot tip</tissue>
    </source>
</reference>
<evidence type="ECO:0000313" key="3">
    <source>
        <dbReference type="Proteomes" id="UP001151532"/>
    </source>
</evidence>
<evidence type="ECO:0000256" key="1">
    <source>
        <dbReference type="SAM" id="MobiDB-lite"/>
    </source>
</evidence>
<dbReference type="Proteomes" id="UP001151532">
    <property type="component" value="Chromosome 18"/>
</dbReference>
<dbReference type="AlphaFoldDB" id="A0A9Q0ZEU7"/>
<protein>
    <submittedName>
        <fullName evidence="2">Uncharacterized protein</fullName>
    </submittedName>
</protein>
<organism evidence="2 3">
    <name type="scientific">Salix purpurea</name>
    <name type="common">Purple osier willow</name>
    <dbReference type="NCBI Taxonomy" id="77065"/>
    <lineage>
        <taxon>Eukaryota</taxon>
        <taxon>Viridiplantae</taxon>
        <taxon>Streptophyta</taxon>
        <taxon>Embryophyta</taxon>
        <taxon>Tracheophyta</taxon>
        <taxon>Spermatophyta</taxon>
        <taxon>Magnoliopsida</taxon>
        <taxon>eudicotyledons</taxon>
        <taxon>Gunneridae</taxon>
        <taxon>Pentapetalae</taxon>
        <taxon>rosids</taxon>
        <taxon>fabids</taxon>
        <taxon>Malpighiales</taxon>
        <taxon>Salicaceae</taxon>
        <taxon>Saliceae</taxon>
        <taxon>Salix</taxon>
    </lineage>
</organism>
<keyword evidence="3" id="KW-1185">Reference proteome</keyword>
<feature type="region of interest" description="Disordered" evidence="1">
    <location>
        <begin position="1"/>
        <end position="43"/>
    </location>
</feature>
<evidence type="ECO:0000313" key="2">
    <source>
        <dbReference type="EMBL" id="KAJ6731891.1"/>
    </source>
</evidence>
<feature type="compositionally biased region" description="Basic and acidic residues" evidence="1">
    <location>
        <begin position="18"/>
        <end position="27"/>
    </location>
</feature>
<comment type="caution">
    <text evidence="2">The sequence shown here is derived from an EMBL/GenBank/DDBJ whole genome shotgun (WGS) entry which is preliminary data.</text>
</comment>
<dbReference type="EMBL" id="JAPFFK010000012">
    <property type="protein sequence ID" value="KAJ6731891.1"/>
    <property type="molecule type" value="Genomic_DNA"/>
</dbReference>
<gene>
    <name evidence="2" type="ORF">OIU79_003089</name>
</gene>
<name>A0A9Q0ZEU7_SALPP</name>
<sequence>MILTGRKMMMKGSWMQSMKERRGLDRNSKKKSPKNPELPSSPTAFLNFHGAIHSCYTCSDLYMHRLSKTKKFKKAVEKHDLDLQD</sequence>
<proteinExistence type="predicted"/>
<reference evidence="2" key="1">
    <citation type="submission" date="2022-11" db="EMBL/GenBank/DDBJ databases">
        <authorList>
            <person name="Hyden B.L."/>
            <person name="Feng K."/>
            <person name="Yates T."/>
            <person name="Jawdy S."/>
            <person name="Smart L.B."/>
            <person name="Muchero W."/>
        </authorList>
    </citation>
    <scope>NUCLEOTIDE SEQUENCE</scope>
    <source>
        <tissue evidence="2">Shoot tip</tissue>
    </source>
</reference>
<accession>A0A9Q0ZEU7</accession>